<evidence type="ECO:0000256" key="6">
    <source>
        <dbReference type="SAM" id="Phobius"/>
    </source>
</evidence>
<feature type="transmembrane region" description="Helical" evidence="6">
    <location>
        <begin position="107"/>
        <end position="126"/>
    </location>
</feature>
<organism evidence="8 9">
    <name type="scientific">Vibrio zhanjiangensis</name>
    <dbReference type="NCBI Taxonomy" id="1046128"/>
    <lineage>
        <taxon>Bacteria</taxon>
        <taxon>Pseudomonadati</taxon>
        <taxon>Pseudomonadota</taxon>
        <taxon>Gammaproteobacteria</taxon>
        <taxon>Vibrionales</taxon>
        <taxon>Vibrionaceae</taxon>
        <taxon>Vibrio</taxon>
    </lineage>
</organism>
<evidence type="ECO:0000256" key="2">
    <source>
        <dbReference type="ARBA" id="ARBA00022870"/>
    </source>
</evidence>
<dbReference type="Pfam" id="PF04888">
    <property type="entry name" value="SseC"/>
    <property type="match status" value="1"/>
</dbReference>
<keyword evidence="6" id="KW-0472">Membrane</keyword>
<proteinExistence type="inferred from homology"/>
<evidence type="ECO:0000256" key="3">
    <source>
        <dbReference type="ARBA" id="ARBA00023026"/>
    </source>
</evidence>
<feature type="domain" description="Translocator protein BipB-like C-terminal" evidence="7">
    <location>
        <begin position="63"/>
        <end position="365"/>
    </location>
</feature>
<feature type="region of interest" description="Disordered" evidence="5">
    <location>
        <begin position="1"/>
        <end position="38"/>
    </location>
</feature>
<evidence type="ECO:0000313" key="9">
    <source>
        <dbReference type="Proteomes" id="UP001157138"/>
    </source>
</evidence>
<feature type="transmembrane region" description="Helical" evidence="6">
    <location>
        <begin position="172"/>
        <end position="191"/>
    </location>
</feature>
<keyword evidence="6" id="KW-0812">Transmembrane</keyword>
<name>A0ABQ6EW96_9VIBR</name>
<evidence type="ECO:0000256" key="1">
    <source>
        <dbReference type="ARBA" id="ARBA00004301"/>
    </source>
</evidence>
<keyword evidence="6" id="KW-1133">Transmembrane helix</keyword>
<reference evidence="9" key="1">
    <citation type="journal article" date="2019" name="Int. J. Syst. Evol. Microbiol.">
        <title>The Global Catalogue of Microorganisms (GCM) 10K type strain sequencing project: providing services to taxonomists for standard genome sequencing and annotation.</title>
        <authorList>
            <consortium name="The Broad Institute Genomics Platform"/>
            <consortium name="The Broad Institute Genome Sequencing Center for Infectious Disease"/>
            <person name="Wu L."/>
            <person name="Ma J."/>
        </authorList>
    </citation>
    <scope>NUCLEOTIDE SEQUENCE [LARGE SCALE GENOMIC DNA]</scope>
    <source>
        <strain evidence="9">NBRC 108723</strain>
    </source>
</reference>
<dbReference type="InterPro" id="IPR006972">
    <property type="entry name" value="BipB-like_C"/>
</dbReference>
<accession>A0ABQ6EW96</accession>
<evidence type="ECO:0000313" key="8">
    <source>
        <dbReference type="EMBL" id="GLT17478.1"/>
    </source>
</evidence>
<evidence type="ECO:0000259" key="7">
    <source>
        <dbReference type="Pfam" id="PF04888"/>
    </source>
</evidence>
<comment type="caution">
    <text evidence="8">The sequence shown here is derived from an EMBL/GenBank/DDBJ whole genome shotgun (WGS) entry which is preliminary data.</text>
</comment>
<dbReference type="Proteomes" id="UP001157138">
    <property type="component" value="Unassembled WGS sequence"/>
</dbReference>
<comment type="similarity">
    <text evidence="4">Belongs to the SctE/SipB/YopB family.</text>
</comment>
<sequence>MNTVSATTYVAPVDESISEQRGTAEKTAEQVAPSQPLPGSSISLSALWRLLEDCNKEVAEALSQTGAANSEAKKSLIDIQRDSTVASIRKQSEELQEQQKANKKRGIFAKIGMALGVLAAVVSAVVTFGATAAAVAVAVVAVTLALLPTVVDKVLEKCGVPEEKRSKIRMGLEIGCAIAGLLIAFNPAKLLSGLGTAASKVLPKAVTKAATEAAELAAKAASSAAKAATTAASKAASTAASKASSVISKLESFSSKMSEMLTMLKSFSKNPLISKAKNMLDDVLEKIQDLAKSEKMATRGARLAQATEVTSTASDIVGAGFGIKSSKIAADMEKAQAEQDALQTAIQQILLMLSQAMRAVTHAFETLFDLNKAHRDFNDKMISIHM</sequence>
<gene>
    <name evidence="8" type="ORF">GCM10007938_12550</name>
</gene>
<dbReference type="EMBL" id="BSPW01000022">
    <property type="protein sequence ID" value="GLT17478.1"/>
    <property type="molecule type" value="Genomic_DNA"/>
</dbReference>
<protein>
    <recommendedName>
        <fullName evidence="7">Translocator protein BipB-like C-terminal domain-containing protein</fullName>
    </recommendedName>
</protein>
<comment type="subcellular location">
    <subcellularLocation>
        <location evidence="1">Host membrane</location>
        <topology evidence="1">Multi-pass membrane protein</topology>
    </subcellularLocation>
</comment>
<keyword evidence="9" id="KW-1185">Reference proteome</keyword>
<evidence type="ECO:0000256" key="4">
    <source>
        <dbReference type="ARBA" id="ARBA00035640"/>
    </source>
</evidence>
<keyword evidence="2" id="KW-1043">Host membrane</keyword>
<keyword evidence="3" id="KW-0843">Virulence</keyword>
<feature type="transmembrane region" description="Helical" evidence="6">
    <location>
        <begin position="132"/>
        <end position="151"/>
    </location>
</feature>
<evidence type="ECO:0000256" key="5">
    <source>
        <dbReference type="SAM" id="MobiDB-lite"/>
    </source>
</evidence>